<dbReference type="PROSITE" id="PS00922">
    <property type="entry name" value="TRANSGLYCOSYLASE"/>
    <property type="match status" value="1"/>
</dbReference>
<dbReference type="PANTHER" id="PTHR37423">
    <property type="entry name" value="SOLUBLE LYTIC MUREIN TRANSGLYCOSYLASE-RELATED"/>
    <property type="match status" value="1"/>
</dbReference>
<comment type="caution">
    <text evidence="4">The sequence shown here is derived from an EMBL/GenBank/DDBJ whole genome shotgun (WGS) entry which is preliminary data.</text>
</comment>
<feature type="domain" description="Transglycosylase SLT" evidence="2">
    <location>
        <begin position="472"/>
        <end position="574"/>
    </location>
</feature>
<evidence type="ECO:0000259" key="2">
    <source>
        <dbReference type="Pfam" id="PF01464"/>
    </source>
</evidence>
<dbReference type="InterPro" id="IPR037061">
    <property type="entry name" value="Lytic_TGlycoase_superhlx_L_sf"/>
</dbReference>
<evidence type="ECO:0008006" key="5">
    <source>
        <dbReference type="Google" id="ProtNLM"/>
    </source>
</evidence>
<gene>
    <name evidence="4" type="ORF">LCGC14_0880790</name>
</gene>
<proteinExistence type="predicted"/>
<evidence type="ECO:0000313" key="4">
    <source>
        <dbReference type="EMBL" id="KKN25829.1"/>
    </source>
</evidence>
<dbReference type="GO" id="GO:0000270">
    <property type="term" value="P:peptidoglycan metabolic process"/>
    <property type="evidence" value="ECO:0007669"/>
    <property type="project" value="InterPro"/>
</dbReference>
<dbReference type="GO" id="GO:0008933">
    <property type="term" value="F:peptidoglycan lytic transglycosylase activity"/>
    <property type="evidence" value="ECO:0007669"/>
    <property type="project" value="InterPro"/>
</dbReference>
<dbReference type="Gene3D" id="1.25.20.10">
    <property type="entry name" value="Bacterial muramidases"/>
    <property type="match status" value="1"/>
</dbReference>
<dbReference type="Gene3D" id="1.10.1240.20">
    <property type="entry name" value="Lytic transglycosylase, superhelical linker domain"/>
    <property type="match status" value="1"/>
</dbReference>
<dbReference type="SUPFAM" id="SSF48435">
    <property type="entry name" value="Bacterial muramidases"/>
    <property type="match status" value="1"/>
</dbReference>
<dbReference type="CDD" id="cd13401">
    <property type="entry name" value="Slt70-like"/>
    <property type="match status" value="1"/>
</dbReference>
<dbReference type="InterPro" id="IPR012289">
    <property type="entry name" value="Lytic_TGlycosylase_superhlx_L"/>
</dbReference>
<evidence type="ECO:0000259" key="3">
    <source>
        <dbReference type="Pfam" id="PF14718"/>
    </source>
</evidence>
<dbReference type="SUPFAM" id="SSF53955">
    <property type="entry name" value="Lysozyme-like"/>
    <property type="match status" value="1"/>
</dbReference>
<protein>
    <recommendedName>
        <fullName evidence="5">Transglycosylase SLT domain-containing protein</fullName>
    </recommendedName>
</protein>
<accession>A0A0F9P6Y2</accession>
<dbReference type="Gene3D" id="1.10.530.10">
    <property type="match status" value="1"/>
</dbReference>
<dbReference type="InterPro" id="IPR023346">
    <property type="entry name" value="Lysozyme-like_dom_sf"/>
</dbReference>
<name>A0A0F9P6Y2_9ZZZZ</name>
<dbReference type="GO" id="GO:0004553">
    <property type="term" value="F:hydrolase activity, hydrolyzing O-glycosyl compounds"/>
    <property type="evidence" value="ECO:0007669"/>
    <property type="project" value="InterPro"/>
</dbReference>
<dbReference type="GO" id="GO:0042597">
    <property type="term" value="C:periplasmic space"/>
    <property type="evidence" value="ECO:0007669"/>
    <property type="project" value="InterPro"/>
</dbReference>
<dbReference type="InterPro" id="IPR008939">
    <property type="entry name" value="Lytic_TGlycosylase_superhlx_U"/>
</dbReference>
<dbReference type="GO" id="GO:0016020">
    <property type="term" value="C:membrane"/>
    <property type="evidence" value="ECO:0007669"/>
    <property type="project" value="InterPro"/>
</dbReference>
<reference evidence="4" key="1">
    <citation type="journal article" date="2015" name="Nature">
        <title>Complex archaea that bridge the gap between prokaryotes and eukaryotes.</title>
        <authorList>
            <person name="Spang A."/>
            <person name="Saw J.H."/>
            <person name="Jorgensen S.L."/>
            <person name="Zaremba-Niedzwiedzka K."/>
            <person name="Martijn J."/>
            <person name="Lind A.E."/>
            <person name="van Eijk R."/>
            <person name="Schleper C."/>
            <person name="Guy L."/>
            <person name="Ettema T.J."/>
        </authorList>
    </citation>
    <scope>NUCLEOTIDE SEQUENCE</scope>
</reference>
<dbReference type="InterPro" id="IPR008258">
    <property type="entry name" value="Transglycosylase_SLT_dom_1"/>
</dbReference>
<dbReference type="Pfam" id="PF14718">
    <property type="entry name" value="SLT_L"/>
    <property type="match status" value="1"/>
</dbReference>
<dbReference type="InterPro" id="IPR000189">
    <property type="entry name" value="Transglyc_AS"/>
</dbReference>
<dbReference type="PANTHER" id="PTHR37423:SF5">
    <property type="entry name" value="SOLUBLE LYTIC MUREIN TRANSGLYCOSYLASE"/>
    <property type="match status" value="1"/>
</dbReference>
<feature type="domain" description="Lytic transglycosylase superhelical linker" evidence="3">
    <location>
        <begin position="395"/>
        <end position="461"/>
    </location>
</feature>
<dbReference type="Pfam" id="PF01464">
    <property type="entry name" value="SLT"/>
    <property type="match status" value="1"/>
</dbReference>
<sequence>MKKYLLSVAAAAFIFPLYSAEASIDNEAFLDAEKKVRYGSYQDFKEAVSGLNHPLKPYVEKTYWQRHPNIKYQAEIEDYLNIYQHTPLEWPVRKAWLEYLKKKNKKAAYIRNYRETSNTGLTCTYLDFQLDLGAPEKAIFNQVTDLWAVGKSQPNECDSLFSQWRKKGYMKEEIVWKRVTLAADGGTQSLLPYLKTLLPKNESYLADLYLKVRKDPSAAAGLYRYKNKSAKEGQIALYGVKRLIWRDKELALKAWEKLEKIFKYSDEEKAGVYYTFALSLASSGHKQASFWLNKVPKERLDSKLIQWQLGNMLKIQDWEGIAAFFTGKENLSLGQQYWLAYSYAKRGEQQKADDIWKKVAANRDYYGFLAAARLGLPVDLNNQPLAVDQMLVDKVSNAPGFKRAKALYDIERFTSARREWNYLTDTSSDEEKLAASQLSTDLGWHDSTIFTLAKIKAWDNVEQRFPFAFQDVFERYSKRSKIDVAWSIAIARRESSFAPDARSHANARGLMQLLPSTADYVNKSSVTSSRLYQPKTNIRLGTSYLQYLKKKNHGNEVLATASYNAGYHRIKRWLPDEAIPAELWVELIPYRETRDYVKNVFAYRQVYHTRMGREGNVLAPLLDMKMGG</sequence>
<dbReference type="EMBL" id="LAZR01002768">
    <property type="protein sequence ID" value="KKN25829.1"/>
    <property type="molecule type" value="Genomic_DNA"/>
</dbReference>
<organism evidence="4">
    <name type="scientific">marine sediment metagenome</name>
    <dbReference type="NCBI Taxonomy" id="412755"/>
    <lineage>
        <taxon>unclassified sequences</taxon>
        <taxon>metagenomes</taxon>
        <taxon>ecological metagenomes</taxon>
    </lineage>
</organism>
<keyword evidence="1" id="KW-0732">Signal</keyword>
<dbReference type="AlphaFoldDB" id="A0A0F9P6Y2"/>
<evidence type="ECO:0000256" key="1">
    <source>
        <dbReference type="ARBA" id="ARBA00022729"/>
    </source>
</evidence>